<dbReference type="OrthoDB" id="9762833at2"/>
<evidence type="ECO:0000313" key="12">
    <source>
        <dbReference type="Proteomes" id="UP000321155"/>
    </source>
</evidence>
<reference evidence="10 12" key="2">
    <citation type="submission" date="2019-07" db="EMBL/GenBank/DDBJ databases">
        <title>Whole genome shotgun sequence of Kocuria flava NBRC 107626.</title>
        <authorList>
            <person name="Hosoyama A."/>
            <person name="Uohara A."/>
            <person name="Ohji S."/>
            <person name="Ichikawa N."/>
        </authorList>
    </citation>
    <scope>NUCLEOTIDE SEQUENCE [LARGE SCALE GENOMIC DNA]</scope>
    <source>
        <strain evidence="10 12">NBRC 107626</strain>
    </source>
</reference>
<dbReference type="EMBL" id="BJZR01000061">
    <property type="protein sequence ID" value="GEO92765.1"/>
    <property type="molecule type" value="Genomic_DNA"/>
</dbReference>
<keyword evidence="6" id="KW-0769">Symport</keyword>
<feature type="compositionally biased region" description="Low complexity" evidence="7">
    <location>
        <begin position="563"/>
        <end position="576"/>
    </location>
</feature>
<keyword evidence="2 6" id="KW-0813">Transport</keyword>
<gene>
    <name evidence="9" type="ORF">AS188_14420</name>
    <name evidence="10" type="ORF">KFL01_20710</name>
</gene>
<sequence>MTQQSPPDRARPPREAFSSRTVFILAAIGSAVGLGNIWRFPYIAYENGGGAFLIPYLVALLTAGLPLLMLEYGVGHRFRASAPLAFRRLHPKTEWIGWWQMGISFVIAVYYAVILGWAMLYTGFSVTKAWGEDPATYFLSDVLRTSEDVTVGFDFVPSVLVATAVAWVALLVVLLLGVQNGIGKVNLVLIPLLVLMFLTIVVIALTLPGAVDGLNAFFTPDWGALGNASVWVAAYGQIFFSLSVGFGIMITYSSYLKPKTDLTSSGLVVGFGNSSFELLAGIGVFAALGFMAGVAGTGVDEVATSGIGLAFIAFPTIISEAPFGTLIGVLFFATLTFAGFTSLVSIVEVVVAAAQDKLGLRRRSAVLVVVVPMALISLALFTTTTGLNLLDVTDNFVNQFGIVAAALVSIMLLTAGFSALPTLRDHLNSVSSFKLGRTWMVVVGGLTPIVLGYILIDTLTTTLAEGYGGMPAWFVNTFGWGMAIGLVVIAYLLSKVPWPAGSAASDLSPSPAILDAFTDRHRIRGGEPLARWSDTALRTPALDQDFSYRPGTGTAAAVPGRHAAGTAPAGEAPAAPWSDGADRTSPGPASPGAPAPSRTEEDPR</sequence>
<dbReference type="PANTHER" id="PTHR42948">
    <property type="entry name" value="TRANSPORTER"/>
    <property type="match status" value="1"/>
</dbReference>
<evidence type="ECO:0000256" key="5">
    <source>
        <dbReference type="ARBA" id="ARBA00023136"/>
    </source>
</evidence>
<dbReference type="InterPro" id="IPR000175">
    <property type="entry name" value="Na/ntran_symport"/>
</dbReference>
<keyword evidence="12" id="KW-1185">Reference proteome</keyword>
<dbReference type="EMBL" id="CP013254">
    <property type="protein sequence ID" value="ALU40742.1"/>
    <property type="molecule type" value="Genomic_DNA"/>
</dbReference>
<protein>
    <recommendedName>
        <fullName evidence="6">Transporter</fullName>
    </recommendedName>
</protein>
<keyword evidence="5 8" id="KW-0472">Membrane</keyword>
<evidence type="ECO:0000256" key="2">
    <source>
        <dbReference type="ARBA" id="ARBA00022448"/>
    </source>
</evidence>
<dbReference type="Proteomes" id="UP000321155">
    <property type="component" value="Unassembled WGS sequence"/>
</dbReference>
<evidence type="ECO:0000313" key="10">
    <source>
        <dbReference type="EMBL" id="GEO92765.1"/>
    </source>
</evidence>
<feature type="transmembrane region" description="Helical" evidence="8">
    <location>
        <begin position="402"/>
        <end position="423"/>
    </location>
</feature>
<organism evidence="9 11">
    <name type="scientific">Kocuria flava</name>
    <dbReference type="NCBI Taxonomy" id="446860"/>
    <lineage>
        <taxon>Bacteria</taxon>
        <taxon>Bacillati</taxon>
        <taxon>Actinomycetota</taxon>
        <taxon>Actinomycetes</taxon>
        <taxon>Micrococcales</taxon>
        <taxon>Micrococcaceae</taxon>
        <taxon>Kocuria</taxon>
    </lineage>
</organism>
<comment type="subcellular location">
    <subcellularLocation>
        <location evidence="1">Membrane</location>
        <topology evidence="1">Multi-pass membrane protein</topology>
    </subcellularLocation>
</comment>
<feature type="transmembrane region" description="Helical" evidence="8">
    <location>
        <begin position="276"/>
        <end position="295"/>
    </location>
</feature>
<dbReference type="SUPFAM" id="SSF161070">
    <property type="entry name" value="SNF-like"/>
    <property type="match status" value="1"/>
</dbReference>
<dbReference type="PROSITE" id="PS50267">
    <property type="entry name" value="NA_NEUROTRAN_SYMP_3"/>
    <property type="match status" value="1"/>
</dbReference>
<feature type="transmembrane region" description="Helical" evidence="8">
    <location>
        <begin position="95"/>
        <end position="120"/>
    </location>
</feature>
<feature type="transmembrane region" description="Helical" evidence="8">
    <location>
        <begin position="52"/>
        <end position="74"/>
    </location>
</feature>
<evidence type="ECO:0000256" key="7">
    <source>
        <dbReference type="SAM" id="MobiDB-lite"/>
    </source>
</evidence>
<feature type="region of interest" description="Disordered" evidence="7">
    <location>
        <begin position="543"/>
        <end position="604"/>
    </location>
</feature>
<evidence type="ECO:0000256" key="1">
    <source>
        <dbReference type="ARBA" id="ARBA00004141"/>
    </source>
</evidence>
<dbReference type="NCBIfam" id="NF037979">
    <property type="entry name" value="Na_transp"/>
    <property type="match status" value="1"/>
</dbReference>
<evidence type="ECO:0000256" key="3">
    <source>
        <dbReference type="ARBA" id="ARBA00022692"/>
    </source>
</evidence>
<feature type="transmembrane region" description="Helical" evidence="8">
    <location>
        <begin position="188"/>
        <end position="211"/>
    </location>
</feature>
<keyword evidence="3 6" id="KW-0812">Transmembrane</keyword>
<dbReference type="KEGG" id="kfv:AS188_14420"/>
<evidence type="ECO:0000313" key="11">
    <source>
        <dbReference type="Proteomes" id="UP000057181"/>
    </source>
</evidence>
<dbReference type="Proteomes" id="UP000057181">
    <property type="component" value="Chromosome"/>
</dbReference>
<dbReference type="RefSeq" id="WP_058859423.1">
    <property type="nucleotide sequence ID" value="NZ_BJZR01000061.1"/>
</dbReference>
<dbReference type="InterPro" id="IPR037272">
    <property type="entry name" value="SNS_sf"/>
</dbReference>
<feature type="transmembrane region" description="Helical" evidence="8">
    <location>
        <begin position="155"/>
        <end position="176"/>
    </location>
</feature>
<dbReference type="PANTHER" id="PTHR42948:SF1">
    <property type="entry name" value="TRANSPORTER"/>
    <property type="match status" value="1"/>
</dbReference>
<proteinExistence type="inferred from homology"/>
<comment type="similarity">
    <text evidence="6">Belongs to the sodium:neurotransmitter symporter (SNF) (TC 2.A.22) family.</text>
</comment>
<evidence type="ECO:0000256" key="4">
    <source>
        <dbReference type="ARBA" id="ARBA00022989"/>
    </source>
</evidence>
<name>A0A0U3HT36_9MICC</name>
<dbReference type="AlphaFoldDB" id="A0A0U3HT36"/>
<feature type="transmembrane region" description="Helical" evidence="8">
    <location>
        <begin position="21"/>
        <end position="40"/>
    </location>
</feature>
<dbReference type="CDD" id="cd10334">
    <property type="entry name" value="SLC6sbd_u1"/>
    <property type="match status" value="1"/>
</dbReference>
<feature type="transmembrane region" description="Helical" evidence="8">
    <location>
        <begin position="329"/>
        <end position="354"/>
    </location>
</feature>
<reference evidence="9 11" key="1">
    <citation type="submission" date="2015-11" db="EMBL/GenBank/DDBJ databases">
        <title>Complete Genome Sequence of Kocuria flava strain HO-9041.</title>
        <authorList>
            <person name="Zhou M."/>
            <person name="Dai J."/>
        </authorList>
    </citation>
    <scope>NUCLEOTIDE SEQUENCE [LARGE SCALE GENOMIC DNA]</scope>
    <source>
        <strain evidence="9 11">HO-9041</strain>
    </source>
</reference>
<keyword evidence="4 8" id="KW-1133">Transmembrane helix</keyword>
<feature type="transmembrane region" description="Helical" evidence="8">
    <location>
        <begin position="366"/>
        <end position="390"/>
    </location>
</feature>
<dbReference type="GO" id="GO:0016020">
    <property type="term" value="C:membrane"/>
    <property type="evidence" value="ECO:0007669"/>
    <property type="project" value="UniProtKB-SubCell"/>
</dbReference>
<evidence type="ECO:0000313" key="9">
    <source>
        <dbReference type="EMBL" id="ALU40742.1"/>
    </source>
</evidence>
<evidence type="ECO:0000256" key="8">
    <source>
        <dbReference type="SAM" id="Phobius"/>
    </source>
</evidence>
<accession>A0A0U3HT36</accession>
<feature type="transmembrane region" description="Helical" evidence="8">
    <location>
        <begin position="231"/>
        <end position="255"/>
    </location>
</feature>
<evidence type="ECO:0000256" key="6">
    <source>
        <dbReference type="RuleBase" id="RU003732"/>
    </source>
</evidence>
<dbReference type="PROSITE" id="PS00610">
    <property type="entry name" value="NA_NEUROTRAN_SYMP_1"/>
    <property type="match status" value="1"/>
</dbReference>
<feature type="transmembrane region" description="Helical" evidence="8">
    <location>
        <begin position="435"/>
        <end position="456"/>
    </location>
</feature>
<feature type="transmembrane region" description="Helical" evidence="8">
    <location>
        <begin position="472"/>
        <end position="493"/>
    </location>
</feature>
<dbReference type="Pfam" id="PF00209">
    <property type="entry name" value="SNF"/>
    <property type="match status" value="2"/>
</dbReference>
<dbReference type="PRINTS" id="PR00176">
    <property type="entry name" value="NANEUSMPORT"/>
</dbReference>
<dbReference type="GO" id="GO:0015293">
    <property type="term" value="F:symporter activity"/>
    <property type="evidence" value="ECO:0007669"/>
    <property type="project" value="UniProtKB-KW"/>
</dbReference>
<dbReference type="STRING" id="446860.AS188_14420"/>